<reference evidence="1 2" key="1">
    <citation type="journal article" date="2013" name="Int. J. Syst. Evol. Microbiol.">
        <title>Comamonas guangdongensis sp. nov., isolated from subterranean forest sediment, and emended description of the genus Comamonas.</title>
        <authorList>
            <person name="Zhang J."/>
            <person name="Wang Y."/>
            <person name="Zhou S."/>
            <person name="Wu C."/>
            <person name="He J."/>
            <person name="Li F."/>
        </authorList>
    </citation>
    <scope>NUCLEOTIDE SEQUENCE [LARGE SCALE GENOMIC DNA]</scope>
    <source>
        <strain evidence="1 2">CCTCC AB2011133</strain>
    </source>
</reference>
<proteinExistence type="predicted"/>
<sequence length="88" mass="9891">MDEMSWFAMGHAWRWGFSRLQMAGLKFRGKSVALPLGGKITAVRAEAMRKDRGCVKRLPISREKPGIQVSSVSKVACRFGYLLQKCES</sequence>
<dbReference type="Proteomes" id="UP001561046">
    <property type="component" value="Unassembled WGS sequence"/>
</dbReference>
<keyword evidence="2" id="KW-1185">Reference proteome</keyword>
<dbReference type="RefSeq" id="WP_369336548.1">
    <property type="nucleotide sequence ID" value="NZ_JBFYGN010000001.1"/>
</dbReference>
<evidence type="ECO:0000313" key="1">
    <source>
        <dbReference type="EMBL" id="MEX8191318.1"/>
    </source>
</evidence>
<evidence type="ECO:0000313" key="2">
    <source>
        <dbReference type="Proteomes" id="UP001561046"/>
    </source>
</evidence>
<dbReference type="EMBL" id="JBFYGN010000001">
    <property type="protein sequence ID" value="MEX8191318.1"/>
    <property type="molecule type" value="Genomic_DNA"/>
</dbReference>
<gene>
    <name evidence="1" type="ORF">AB6724_00525</name>
</gene>
<protein>
    <submittedName>
        <fullName evidence="1">Uncharacterized protein</fullName>
    </submittedName>
</protein>
<name>A0ABV3ZQY7_9BURK</name>
<comment type="caution">
    <text evidence="1">The sequence shown here is derived from an EMBL/GenBank/DDBJ whole genome shotgun (WGS) entry which is preliminary data.</text>
</comment>
<organism evidence="1 2">
    <name type="scientific">Comamonas guangdongensis</name>
    <dbReference type="NCBI Taxonomy" id="510515"/>
    <lineage>
        <taxon>Bacteria</taxon>
        <taxon>Pseudomonadati</taxon>
        <taxon>Pseudomonadota</taxon>
        <taxon>Betaproteobacteria</taxon>
        <taxon>Burkholderiales</taxon>
        <taxon>Comamonadaceae</taxon>
        <taxon>Comamonas</taxon>
    </lineage>
</organism>
<accession>A0ABV3ZQY7</accession>